<dbReference type="AlphaFoldDB" id="A0AAV4ERC7"/>
<keyword evidence="4" id="KW-1185">Reference proteome</keyword>
<reference evidence="3 4" key="1">
    <citation type="journal article" date="2021" name="Elife">
        <title>Chloroplast acquisition without the gene transfer in kleptoplastic sea slugs, Plakobranchus ocellatus.</title>
        <authorList>
            <person name="Maeda T."/>
            <person name="Takahashi S."/>
            <person name="Yoshida T."/>
            <person name="Shimamura S."/>
            <person name="Takaki Y."/>
            <person name="Nagai Y."/>
            <person name="Toyoda A."/>
            <person name="Suzuki Y."/>
            <person name="Arimoto A."/>
            <person name="Ishii H."/>
            <person name="Satoh N."/>
            <person name="Nishiyama T."/>
            <person name="Hasebe M."/>
            <person name="Maruyama T."/>
            <person name="Minagawa J."/>
            <person name="Obokata J."/>
            <person name="Shigenobu S."/>
        </authorList>
    </citation>
    <scope>NUCLEOTIDE SEQUENCE [LARGE SCALE GENOMIC DNA]</scope>
</reference>
<feature type="transmembrane region" description="Helical" evidence="2">
    <location>
        <begin position="234"/>
        <end position="256"/>
    </location>
</feature>
<name>A0AAV4ERC7_9GAST</name>
<dbReference type="GO" id="GO:0005044">
    <property type="term" value="F:scavenger receptor activity"/>
    <property type="evidence" value="ECO:0007669"/>
    <property type="project" value="InterPro"/>
</dbReference>
<comment type="caution">
    <text evidence="3">The sequence shown here is derived from an EMBL/GenBank/DDBJ whole genome shotgun (WGS) entry which is preliminary data.</text>
</comment>
<keyword evidence="2" id="KW-1133">Transmembrane helix</keyword>
<evidence type="ECO:0000256" key="1">
    <source>
        <dbReference type="ARBA" id="ARBA00022536"/>
    </source>
</evidence>
<dbReference type="Gene3D" id="2.170.300.10">
    <property type="entry name" value="Tie2 ligand-binding domain superfamily"/>
    <property type="match status" value="1"/>
</dbReference>
<dbReference type="PANTHER" id="PTHR24043">
    <property type="entry name" value="SCAVENGER RECEPTOR CLASS F"/>
    <property type="match status" value="1"/>
</dbReference>
<evidence type="ECO:0000256" key="2">
    <source>
        <dbReference type="SAM" id="Phobius"/>
    </source>
</evidence>
<sequence>MIKTRTLPLVDKIPLPACATGSYGEGCTKNCSKHCGGLDNTCNHVNGTCDHGCDPGYHGELCSQVCVSGSYGEGCTKNCSKHCGGLDNTCNNVNGTCDYGCNPGYHGQLCSQACATGSYGEGCTKNCSKHCGGLDNTCNHVNGTCDHGCDPGYHGQLCSQECNAGFYGDGCMQTCSEHCAGADNSCYHVNGTCNQGCDLGYHGFLCTHPDSKHELLDVGKTKESSHDSREFNGGIMTAVICSASAITVVAVGVFVWRGITPSKINKQIAETYGEDAMSISQVYQWCTWFGESLTSLDDEPKCGRPKTSTNEKNTIRVDELIKFQGVRFVK</sequence>
<keyword evidence="1" id="KW-0245">EGF-like domain</keyword>
<protein>
    <submittedName>
        <fullName evidence="3">Multiple epidermal growth factor-like domains 10</fullName>
    </submittedName>
</protein>
<organism evidence="3 4">
    <name type="scientific">Elysia marginata</name>
    <dbReference type="NCBI Taxonomy" id="1093978"/>
    <lineage>
        <taxon>Eukaryota</taxon>
        <taxon>Metazoa</taxon>
        <taxon>Spiralia</taxon>
        <taxon>Lophotrochozoa</taxon>
        <taxon>Mollusca</taxon>
        <taxon>Gastropoda</taxon>
        <taxon>Heterobranchia</taxon>
        <taxon>Euthyneura</taxon>
        <taxon>Panpulmonata</taxon>
        <taxon>Sacoglossa</taxon>
        <taxon>Placobranchoidea</taxon>
        <taxon>Plakobranchidae</taxon>
        <taxon>Elysia</taxon>
    </lineage>
</organism>
<evidence type="ECO:0000313" key="4">
    <source>
        <dbReference type="Proteomes" id="UP000762676"/>
    </source>
</evidence>
<dbReference type="Proteomes" id="UP000762676">
    <property type="component" value="Unassembled WGS sequence"/>
</dbReference>
<proteinExistence type="predicted"/>
<keyword evidence="2" id="KW-0472">Membrane</keyword>
<keyword evidence="2" id="KW-0812">Transmembrane</keyword>
<evidence type="ECO:0000313" key="3">
    <source>
        <dbReference type="EMBL" id="GFR63539.1"/>
    </source>
</evidence>
<gene>
    <name evidence="3" type="ORF">ElyMa_000158600</name>
</gene>
<accession>A0AAV4ERC7</accession>
<dbReference type="InterPro" id="IPR042635">
    <property type="entry name" value="MEGF10/SREC1/2-like"/>
</dbReference>
<dbReference type="PANTHER" id="PTHR24043:SF8">
    <property type="entry name" value="EGF-LIKE DOMAIN-CONTAINING PROTEIN"/>
    <property type="match status" value="1"/>
</dbReference>
<dbReference type="EMBL" id="BMAT01000296">
    <property type="protein sequence ID" value="GFR63539.1"/>
    <property type="molecule type" value="Genomic_DNA"/>
</dbReference>